<accession>W9QWD6</accession>
<dbReference type="AlphaFoldDB" id="W9QWD6"/>
<evidence type="ECO:0000313" key="2">
    <source>
        <dbReference type="EMBL" id="EXB44903.1"/>
    </source>
</evidence>
<feature type="region of interest" description="Disordered" evidence="1">
    <location>
        <begin position="129"/>
        <end position="168"/>
    </location>
</feature>
<evidence type="ECO:0000313" key="3">
    <source>
        <dbReference type="Proteomes" id="UP000030645"/>
    </source>
</evidence>
<proteinExistence type="predicted"/>
<sequence length="201" mass="23138">MHAYLHISEQFQPQQMPSVSCLRSLSTWQPLSDQVHTTWQESIGSLALQIGISAKIHRPHIKCGSQLTFRIIDVRSAILGTKFNFPSELQSLISTLCTDIDEERIINNTTTLERQLEHNSKEKQVNFDLDSTELPSFSETDDDDEKGAKERSTVEDGEQSQQILVPETDVKREEFREPWFSDVLTFWKRMEKGELEEALGR</sequence>
<dbReference type="EMBL" id="KE343883">
    <property type="protein sequence ID" value="EXB44903.1"/>
    <property type="molecule type" value="Genomic_DNA"/>
</dbReference>
<evidence type="ECO:0000256" key="1">
    <source>
        <dbReference type="SAM" id="MobiDB-lite"/>
    </source>
</evidence>
<organism evidence="2 3">
    <name type="scientific">Morus notabilis</name>
    <dbReference type="NCBI Taxonomy" id="981085"/>
    <lineage>
        <taxon>Eukaryota</taxon>
        <taxon>Viridiplantae</taxon>
        <taxon>Streptophyta</taxon>
        <taxon>Embryophyta</taxon>
        <taxon>Tracheophyta</taxon>
        <taxon>Spermatophyta</taxon>
        <taxon>Magnoliopsida</taxon>
        <taxon>eudicotyledons</taxon>
        <taxon>Gunneridae</taxon>
        <taxon>Pentapetalae</taxon>
        <taxon>rosids</taxon>
        <taxon>fabids</taxon>
        <taxon>Rosales</taxon>
        <taxon>Moraceae</taxon>
        <taxon>Moreae</taxon>
        <taxon>Morus</taxon>
    </lineage>
</organism>
<protein>
    <submittedName>
        <fullName evidence="2">Uncharacterized protein</fullName>
    </submittedName>
</protein>
<reference evidence="3" key="1">
    <citation type="submission" date="2013-01" db="EMBL/GenBank/DDBJ databases">
        <title>Draft Genome Sequence of a Mulberry Tree, Morus notabilis C.K. Schneid.</title>
        <authorList>
            <person name="He N."/>
            <person name="Zhao S."/>
        </authorList>
    </citation>
    <scope>NUCLEOTIDE SEQUENCE</scope>
</reference>
<gene>
    <name evidence="2" type="ORF">L484_026488</name>
</gene>
<dbReference type="Proteomes" id="UP000030645">
    <property type="component" value="Unassembled WGS sequence"/>
</dbReference>
<keyword evidence="3" id="KW-1185">Reference proteome</keyword>
<name>W9QWD6_9ROSA</name>